<feature type="compositionally biased region" description="Basic and acidic residues" evidence="11">
    <location>
        <begin position="7"/>
        <end position="29"/>
    </location>
</feature>
<keyword evidence="6" id="KW-0804">Transcription</keyword>
<feature type="region of interest" description="Disordered" evidence="11">
    <location>
        <begin position="1"/>
        <end position="82"/>
    </location>
</feature>
<feature type="region of interest" description="Disordered" evidence="11">
    <location>
        <begin position="115"/>
        <end position="186"/>
    </location>
</feature>
<feature type="domain" description="WW" evidence="12">
    <location>
        <begin position="92"/>
        <end position="119"/>
    </location>
</feature>
<keyword evidence="5" id="KW-0238">DNA-binding</keyword>
<dbReference type="Pfam" id="PF00397">
    <property type="entry name" value="WW"/>
    <property type="match status" value="1"/>
</dbReference>
<dbReference type="PROSITE" id="PS01159">
    <property type="entry name" value="WW_DOMAIN_1"/>
    <property type="match status" value="1"/>
</dbReference>
<dbReference type="InterPro" id="IPR001202">
    <property type="entry name" value="WW_dom"/>
</dbReference>
<dbReference type="GO" id="GO:0005634">
    <property type="term" value="C:nucleus"/>
    <property type="evidence" value="ECO:0007669"/>
    <property type="project" value="UniProtKB-SubCell"/>
</dbReference>
<reference evidence="13" key="1">
    <citation type="submission" date="2021-02" db="EMBL/GenBank/DDBJ databases">
        <authorList>
            <person name="Nowell W R."/>
        </authorList>
    </citation>
    <scope>NUCLEOTIDE SEQUENCE</scope>
</reference>
<dbReference type="GO" id="GO:0000978">
    <property type="term" value="F:RNA polymerase II cis-regulatory region sequence-specific DNA binding"/>
    <property type="evidence" value="ECO:0007669"/>
    <property type="project" value="TreeGrafter"/>
</dbReference>
<organism evidence="13 14">
    <name type="scientific">Rotaria magnacalcarata</name>
    <dbReference type="NCBI Taxonomy" id="392030"/>
    <lineage>
        <taxon>Eukaryota</taxon>
        <taxon>Metazoa</taxon>
        <taxon>Spiralia</taxon>
        <taxon>Gnathifera</taxon>
        <taxon>Rotifera</taxon>
        <taxon>Eurotatoria</taxon>
        <taxon>Bdelloidea</taxon>
        <taxon>Philodinida</taxon>
        <taxon>Philodinidae</taxon>
        <taxon>Rotaria</taxon>
    </lineage>
</organism>
<dbReference type="AlphaFoldDB" id="A0A819HP47"/>
<dbReference type="SUPFAM" id="SSF51045">
    <property type="entry name" value="WW domain"/>
    <property type="match status" value="1"/>
</dbReference>
<name>A0A819HP47_9BILA</name>
<dbReference type="PANTHER" id="PTHR13421:SF16">
    <property type="entry name" value="SNRNA-ACTIVATING PROTEIN COMPLEX SUBUNIT 3"/>
    <property type="match status" value="1"/>
</dbReference>
<dbReference type="EMBL" id="CAJOBG010001198">
    <property type="protein sequence ID" value="CAF3905335.1"/>
    <property type="molecule type" value="Genomic_DNA"/>
</dbReference>
<feature type="compositionally biased region" description="Basic and acidic residues" evidence="11">
    <location>
        <begin position="458"/>
        <end position="471"/>
    </location>
</feature>
<feature type="compositionally biased region" description="Acidic residues" evidence="11">
    <location>
        <begin position="472"/>
        <end position="497"/>
    </location>
</feature>
<proteinExistence type="inferred from homology"/>
<feature type="compositionally biased region" description="Low complexity" evidence="11">
    <location>
        <begin position="50"/>
        <end position="70"/>
    </location>
</feature>
<dbReference type="InterPro" id="IPR036020">
    <property type="entry name" value="WW_dom_sf"/>
</dbReference>
<evidence type="ECO:0000256" key="3">
    <source>
        <dbReference type="ARBA" id="ARBA00013634"/>
    </source>
</evidence>
<feature type="compositionally biased region" description="Basic and acidic residues" evidence="11">
    <location>
        <begin position="71"/>
        <end position="82"/>
    </location>
</feature>
<gene>
    <name evidence="13" type="ORF">OVN521_LOCUS9735</name>
</gene>
<evidence type="ECO:0000256" key="5">
    <source>
        <dbReference type="ARBA" id="ARBA00023125"/>
    </source>
</evidence>
<sequence length="789" mass="90670">MHGSKHRTTDGLYETRKDGGGYSSTKREWNLQSHGFNDDSPNHRKYIRTQSSSSNRNVPSSSSFSQQQRQNGDKDKKTVKDTKKPLRVFGDWSEFKSSTGKTYFYNCKTEISQWEKPKGWPTDETSSSTARSSFTCSSTDRTKKESSTNTNSSPSVRSRYKMDESSENSRYQQKDIPIPNSSIKYEQNGDIHSHSLNHFSHESLKPNESFYTTSNLRQPSPSDDNSRMSFSSTSSKESSAMNISERNGNGHENNGGVLHSSLSEPAISVSTPVSDMSNKPREKESISLNGNEAKPSSTRTATTEQTTEIEPATPTISKTERDQEFHKYYRAGLIQHLTDWPSNQLEKQCLKLFDEYYAYSAKMSTGFIELKALKSNFRVLEIKQNILRRRLVHGIDYIMSNDNDRLREFISSPVGLEKFLDDAITLKGRLASFVASHPIDDNSLDSVINIAKSLGDYRQHEPTNEATRVENEVEEEEQEQEQEQEQDDQDDNDDEDTTSSTWRIRRKKKKLDPIILNNLKSYPACIEYLYKEFSQSRPHASHDTAFLKNIRESNQAQSNIDDERLVLNLQIFFPIESRDRYRHQLMNELICLSTLTLAQIRDAIECVSDEQILGEYSENPDQIKTHGQRAGDENTAACFIIESVIYDDLRRTDTRLSEKIIEQTNTTYTQGNAMEMTTLNDLKLLQLGKPYVYLHQTNCEHVVVFSELKLLEQDQCHDANLYPLCRMKYHGRFSYCFLCNVFYAKWLIRDSPLIPDDPCLLCERCFKACHYDKDGSKVGQFLAYHFPQL</sequence>
<feature type="compositionally biased region" description="Low complexity" evidence="11">
    <location>
        <begin position="220"/>
        <end position="239"/>
    </location>
</feature>
<comment type="caution">
    <text evidence="13">The sequence shown here is derived from an EMBL/GenBank/DDBJ whole genome shotgun (WGS) entry which is preliminary data.</text>
</comment>
<dbReference type="GO" id="GO:0042795">
    <property type="term" value="P:snRNA transcription by RNA polymerase II"/>
    <property type="evidence" value="ECO:0007669"/>
    <property type="project" value="TreeGrafter"/>
</dbReference>
<dbReference type="PROSITE" id="PS50020">
    <property type="entry name" value="WW_DOMAIN_2"/>
    <property type="match status" value="1"/>
</dbReference>
<dbReference type="Gene3D" id="2.20.70.10">
    <property type="match status" value="1"/>
</dbReference>
<comment type="similarity">
    <text evidence="2">Belongs to the SNAPC3/SRD2 family.</text>
</comment>
<feature type="compositionally biased region" description="Low complexity" evidence="11">
    <location>
        <begin position="122"/>
        <end position="139"/>
    </location>
</feature>
<evidence type="ECO:0000256" key="4">
    <source>
        <dbReference type="ARBA" id="ARBA00023015"/>
    </source>
</evidence>
<feature type="region of interest" description="Disordered" evidence="11">
    <location>
        <begin position="211"/>
        <end position="321"/>
    </location>
</feature>
<evidence type="ECO:0000256" key="1">
    <source>
        <dbReference type="ARBA" id="ARBA00004123"/>
    </source>
</evidence>
<dbReference type="SMART" id="SM00456">
    <property type="entry name" value="WW"/>
    <property type="match status" value="1"/>
</dbReference>
<dbReference type="GO" id="GO:0001046">
    <property type="term" value="F:core promoter sequence-specific DNA binding"/>
    <property type="evidence" value="ECO:0007669"/>
    <property type="project" value="TreeGrafter"/>
</dbReference>
<evidence type="ECO:0000256" key="6">
    <source>
        <dbReference type="ARBA" id="ARBA00023163"/>
    </source>
</evidence>
<evidence type="ECO:0000256" key="2">
    <source>
        <dbReference type="ARBA" id="ARBA00010410"/>
    </source>
</evidence>
<evidence type="ECO:0000313" key="14">
    <source>
        <dbReference type="Proteomes" id="UP000663866"/>
    </source>
</evidence>
<dbReference type="GO" id="GO:0019185">
    <property type="term" value="C:snRNA-activating protein complex"/>
    <property type="evidence" value="ECO:0007669"/>
    <property type="project" value="TreeGrafter"/>
</dbReference>
<protein>
    <recommendedName>
        <fullName evidence="3">snRNA-activating protein complex subunit 3</fullName>
    </recommendedName>
    <alternativeName>
        <fullName evidence="10">Small nuclear RNA-activating complex polypeptide 3</fullName>
    </alternativeName>
</protein>
<comment type="function">
    <text evidence="8">Part of the SNAPc complex required for the transcription of both RNA polymerase II and III small-nuclear RNA genes. Binds to the proximal sequence element (PSE), a non-TATA-box basal promoter element common to these 2 types of genes. Recruits TBP and BRF2 to the U6 snRNA TATA box.</text>
</comment>
<evidence type="ECO:0000313" key="13">
    <source>
        <dbReference type="EMBL" id="CAF3905335.1"/>
    </source>
</evidence>
<accession>A0A819HP47</accession>
<comment type="subunit">
    <text evidence="9">Part of the SNAPc complex composed of 5 subunits: SNAPC1, SNAPC2, SNAPC3, SNAPC4 and SNAPC5. SNAPC3 interacts with SNAPC1.</text>
</comment>
<dbReference type="GO" id="GO:0042796">
    <property type="term" value="P:snRNA transcription by RNA polymerase III"/>
    <property type="evidence" value="ECO:0007669"/>
    <property type="project" value="TreeGrafter"/>
</dbReference>
<evidence type="ECO:0000256" key="8">
    <source>
        <dbReference type="ARBA" id="ARBA00025193"/>
    </source>
</evidence>
<evidence type="ECO:0000256" key="11">
    <source>
        <dbReference type="SAM" id="MobiDB-lite"/>
    </source>
</evidence>
<dbReference type="Proteomes" id="UP000663866">
    <property type="component" value="Unassembled WGS sequence"/>
</dbReference>
<comment type="subcellular location">
    <subcellularLocation>
        <location evidence="1">Nucleus</location>
    </subcellularLocation>
</comment>
<dbReference type="InterPro" id="IPR022042">
    <property type="entry name" value="snRNA-activating_su3"/>
</dbReference>
<dbReference type="Pfam" id="PF12251">
    <property type="entry name" value="SNAPC3"/>
    <property type="match status" value="1"/>
</dbReference>
<dbReference type="CDD" id="cd00201">
    <property type="entry name" value="WW"/>
    <property type="match status" value="1"/>
</dbReference>
<keyword evidence="14" id="KW-1185">Reference proteome</keyword>
<feature type="compositionally biased region" description="Low complexity" evidence="11">
    <location>
        <begin position="295"/>
        <end position="317"/>
    </location>
</feature>
<evidence type="ECO:0000256" key="10">
    <source>
        <dbReference type="ARBA" id="ARBA00029606"/>
    </source>
</evidence>
<keyword evidence="7" id="KW-0539">Nucleus</keyword>
<feature type="compositionally biased region" description="Polar residues" evidence="11">
    <location>
        <begin position="260"/>
        <end position="277"/>
    </location>
</feature>
<evidence type="ECO:0000256" key="9">
    <source>
        <dbReference type="ARBA" id="ARBA00025958"/>
    </source>
</evidence>
<dbReference type="PANTHER" id="PTHR13421">
    <property type="entry name" value="SNRNA-ACTIVATING PROTEIN COMPLEX SUBUNIT 3"/>
    <property type="match status" value="1"/>
</dbReference>
<feature type="compositionally biased region" description="Low complexity" evidence="11">
    <location>
        <begin position="147"/>
        <end position="157"/>
    </location>
</feature>
<evidence type="ECO:0000256" key="7">
    <source>
        <dbReference type="ARBA" id="ARBA00023242"/>
    </source>
</evidence>
<keyword evidence="4" id="KW-0805">Transcription regulation</keyword>
<evidence type="ECO:0000259" key="12">
    <source>
        <dbReference type="PROSITE" id="PS50020"/>
    </source>
</evidence>
<dbReference type="GO" id="GO:0001006">
    <property type="term" value="F:RNA polymerase III type 3 promoter sequence-specific DNA binding"/>
    <property type="evidence" value="ECO:0007669"/>
    <property type="project" value="TreeGrafter"/>
</dbReference>
<feature type="region of interest" description="Disordered" evidence="11">
    <location>
        <begin position="458"/>
        <end position="501"/>
    </location>
</feature>
<dbReference type="GO" id="GO:0003681">
    <property type="term" value="F:bent DNA binding"/>
    <property type="evidence" value="ECO:0007669"/>
    <property type="project" value="TreeGrafter"/>
</dbReference>